<dbReference type="EMBL" id="LNCU01000097">
    <property type="protein sequence ID" value="KWV50014.1"/>
    <property type="molecule type" value="Genomic_DNA"/>
</dbReference>
<gene>
    <name evidence="2" type="ORF">AS156_14675</name>
</gene>
<feature type="signal peptide" evidence="1">
    <location>
        <begin position="1"/>
        <end position="24"/>
    </location>
</feature>
<protein>
    <submittedName>
        <fullName evidence="2">Uncharacterized protein</fullName>
    </submittedName>
</protein>
<keyword evidence="3" id="KW-1185">Reference proteome</keyword>
<name>A0A120FK31_9BRAD</name>
<evidence type="ECO:0000256" key="1">
    <source>
        <dbReference type="SAM" id="SignalP"/>
    </source>
</evidence>
<reference evidence="2 3" key="1">
    <citation type="submission" date="2015-11" db="EMBL/GenBank/DDBJ databases">
        <title>Draft Genome Sequence of the Strain BR 10303 (Bradyrhizobium sp.) isolated from nodules of Centrolobium paraense.</title>
        <authorList>
            <person name="Zelli J.E."/>
            <person name="Simoes-Araujo J.L."/>
            <person name="Barauna A.C."/>
            <person name="Silva K."/>
        </authorList>
    </citation>
    <scope>NUCLEOTIDE SEQUENCE [LARGE SCALE GENOMIC DNA]</scope>
    <source>
        <strain evidence="2 3">BR 10303</strain>
    </source>
</reference>
<proteinExistence type="predicted"/>
<dbReference type="Proteomes" id="UP000057737">
    <property type="component" value="Unassembled WGS sequence"/>
</dbReference>
<accession>A0A120FK31</accession>
<evidence type="ECO:0000313" key="2">
    <source>
        <dbReference type="EMBL" id="KWV50014.1"/>
    </source>
</evidence>
<organism evidence="2 3">
    <name type="scientific">Bradyrhizobium macuxiense</name>
    <dbReference type="NCBI Taxonomy" id="1755647"/>
    <lineage>
        <taxon>Bacteria</taxon>
        <taxon>Pseudomonadati</taxon>
        <taxon>Pseudomonadota</taxon>
        <taxon>Alphaproteobacteria</taxon>
        <taxon>Hyphomicrobiales</taxon>
        <taxon>Nitrobacteraceae</taxon>
        <taxon>Bradyrhizobium</taxon>
    </lineage>
</organism>
<evidence type="ECO:0000313" key="3">
    <source>
        <dbReference type="Proteomes" id="UP000057737"/>
    </source>
</evidence>
<comment type="caution">
    <text evidence="2">The sequence shown here is derived from an EMBL/GenBank/DDBJ whole genome shotgun (WGS) entry which is preliminary data.</text>
</comment>
<feature type="chain" id="PRO_5007165373" evidence="1">
    <location>
        <begin position="25"/>
        <end position="708"/>
    </location>
</feature>
<keyword evidence="1" id="KW-0732">Signal</keyword>
<sequence length="708" mass="76444">MMMRTSVFPGAVAGLLCMLAAAQAADQATTDNRDMSKKAVRLKAPPPAEKPFFLINDNRVTFSSFAGGVPGYAANSQSSTLAFTHFDAWAYGTNSFSLLMSKYDHGAATAPCLGSVLAPTGLCAGGVAASASIRSTLGWNELFDTKIFSAGPLTNISFLVGADAIATNIFTASSNYDVLAGLQFGFKLPYKGYFNISPMYFQRLQHGAQLEPPGFGGAISMPPPYPGLPDGVMHFSSTWGLDFNYYMDLGFLPENLQYFSVSGRASIRGPDGNGGYGPYPRSPLNNRTIAYALEPIRLTLDAGKLFWGADYAHLVDVWAAWRYDRNISGYAEAYDTSCITKGVYNGSCSSNGVYSGITVKLGAPVPGTPSLSPFGTPFFTSVDNTFTYGVLPSATSPGETAQTVKQVYAFTHTDSWAYGTNRLYTEVLKSDHRDPASPCEAIYSHPAFGSEAPCSGNMEINASLRSTFGFNEIFNTTAFRAGPLRNVSFEVGGDGRTTLSYSAPAKEAIVAGLQFAFDLPFKSYLNVAPLYYREWNHSVYAYPNNAGNSPYGIGLYGKPPYYGLMPPGYTGTIDGNLHYNPTWALEVDYGSDLGFLPESLRYFSVSGHVGIYGPKGTGAYGPYSLPPGWKTATEINAEPIRLSFDASKALWGEKYAHFLETFVAYRYWKNKFGLDGSNPANGICFFADGTSNKSCTEQTVYAGVTMKF</sequence>
<dbReference type="AlphaFoldDB" id="A0A120FK31"/>